<evidence type="ECO:0000256" key="1">
    <source>
        <dbReference type="ARBA" id="ARBA00022614"/>
    </source>
</evidence>
<organism evidence="5 6">
    <name type="scientific">Oryza rufipogon</name>
    <name type="common">Brownbeard rice</name>
    <name type="synonym">Asian wild rice</name>
    <dbReference type="NCBI Taxonomy" id="4529"/>
    <lineage>
        <taxon>Eukaryota</taxon>
        <taxon>Viridiplantae</taxon>
        <taxon>Streptophyta</taxon>
        <taxon>Embryophyta</taxon>
        <taxon>Tracheophyta</taxon>
        <taxon>Spermatophyta</taxon>
        <taxon>Magnoliopsida</taxon>
        <taxon>Liliopsida</taxon>
        <taxon>Poales</taxon>
        <taxon>Poaceae</taxon>
        <taxon>BOP clade</taxon>
        <taxon>Oryzoideae</taxon>
        <taxon>Oryzeae</taxon>
        <taxon>Oryzinae</taxon>
        <taxon>Oryza</taxon>
    </lineage>
</organism>
<feature type="region of interest" description="Disordered" evidence="3">
    <location>
        <begin position="540"/>
        <end position="566"/>
    </location>
</feature>
<dbReference type="Proteomes" id="UP000008022">
    <property type="component" value="Unassembled WGS sequence"/>
</dbReference>
<keyword evidence="6" id="KW-1185">Reference proteome</keyword>
<evidence type="ECO:0000259" key="4">
    <source>
        <dbReference type="PROSITE" id="PS50181"/>
    </source>
</evidence>
<dbReference type="Pfam" id="PF00646">
    <property type="entry name" value="F-box"/>
    <property type="match status" value="1"/>
</dbReference>
<dbReference type="PROSITE" id="PS50181">
    <property type="entry name" value="FBOX"/>
    <property type="match status" value="1"/>
</dbReference>
<sequence length="1012" mass="112382">MERVLKSARESGSLNLSNRSLREVPKEVYNNLDTGAQDEKWWEGVDLQKLILAHNNLEVLREDLRNLSSLVVLNISHNNISSLPAAIGDLPLLKSLDVSSNQINALPEEIGFATALVKVDCSNNCLTDLPVSLARCLELSELNASNNTISVLPDELAGCSKLFRLNLEGNKLVTLSDKMFMSWTMLTEMNAAKNLLTAIPDGIGALSKLIRLDLHQNKITLIPPSIKDCSSLAEFYMGNNLLTSIPEDIGMLSNLGILDLHSNQLKEYPVGACRLKLSFLDLSNNSLSGLPAELGTMTTLRKLLLTGNPMRTLRSSLVSGPTTALLKYLRSRLSSDEGASGSGSTPTKDDQIAAARRLSLSSKELDLSGLGVTSVPPAAWETNDVMKLDLSKNSIEDLPNELSLCSSLQSLILSNNKIKRWPGTVFSSLASLSLLKLDNNPLAEILATDLEALSKLEVLDLSGSASSLPEPSAVSKLPHLKELYLRRMKLHGFPDSLLGLKLLRILDLSQNYLTSVPEGIKDLTSLIELDLSDNNITTLPPELHTADSAGARNESNSETPSLVPGKDRLSDLPDDVVLNILERLDTSDAMKTCILSKNMRATLPDMLSRIAVDVAAFSRPNHRRLTLREVVRTNGAVADLTAAVLEFRRPEIPVHHLALRFYLRYYDCISIAGTVARAMAARKLAAGAAFHTLFTAYPAVFAGLTRLQLENLWFGDSDIAGILLTCKNLRFLRLFNCKSVRRSVLQVEHNHLVELEISHGNFETIELVHVPKLQTMKCQGWISYRDPLFFGYTPLLQSLSLVDTGMSWKNSIRLSHFLANAPSLHQLNLNFQSEKIWVEPEGWKRLAPVLGELRHVTLVDLPEGCDIAWTMFIVEAAPRLESLSIRVWDHCCKMERDETTRQENGYCDKSNVEWQPSVANLEHRNLAKLTIVGFQPDEHFVGFIRRVMESAVNLEEISLYDRVVGRCCSYLDPKTKSKVVPSRYPRTMKEQVLLRKEMTKGMDLSHVIHFRS</sequence>
<dbReference type="Pfam" id="PF13855">
    <property type="entry name" value="LRR_8"/>
    <property type="match status" value="3"/>
</dbReference>
<dbReference type="SUPFAM" id="SSF52058">
    <property type="entry name" value="L domain-like"/>
    <property type="match status" value="2"/>
</dbReference>
<dbReference type="STRING" id="4529.A0A0E0NN61"/>
<dbReference type="HOGENOM" id="CLU_297612_0_0_1"/>
<dbReference type="InterPro" id="IPR055357">
    <property type="entry name" value="LRR_At1g61320_AtMIF1"/>
</dbReference>
<dbReference type="InterPro" id="IPR044997">
    <property type="entry name" value="F-box_plant"/>
</dbReference>
<dbReference type="PANTHER" id="PTHR32153">
    <property type="entry name" value="OJ000223_09.16 PROTEIN"/>
    <property type="match status" value="1"/>
</dbReference>
<evidence type="ECO:0000313" key="6">
    <source>
        <dbReference type="Proteomes" id="UP000008022"/>
    </source>
</evidence>
<dbReference type="SMART" id="SM00369">
    <property type="entry name" value="LRR_TYP"/>
    <property type="match status" value="14"/>
</dbReference>
<dbReference type="OMA" id="WVEPEGW"/>
<reference evidence="6" key="1">
    <citation type="submission" date="2013-06" db="EMBL/GenBank/DDBJ databases">
        <authorList>
            <person name="Zhao Q."/>
        </authorList>
    </citation>
    <scope>NUCLEOTIDE SEQUENCE</scope>
    <source>
        <strain evidence="6">cv. W1943</strain>
    </source>
</reference>
<dbReference type="PRINTS" id="PR00019">
    <property type="entry name" value="LEURICHRPT"/>
</dbReference>
<dbReference type="PROSITE" id="PS51450">
    <property type="entry name" value="LRR"/>
    <property type="match status" value="5"/>
</dbReference>
<protein>
    <recommendedName>
        <fullName evidence="4">F-box domain-containing protein</fullName>
    </recommendedName>
</protein>
<dbReference type="EnsemblPlants" id="ORUFI02G39660.1">
    <property type="protein sequence ID" value="ORUFI02G39660.1"/>
    <property type="gene ID" value="ORUFI02G39660"/>
</dbReference>
<name>A0A0E0NN61_ORYRU</name>
<evidence type="ECO:0000256" key="3">
    <source>
        <dbReference type="SAM" id="MobiDB-lite"/>
    </source>
</evidence>
<evidence type="ECO:0000313" key="5">
    <source>
        <dbReference type="EnsemblPlants" id="ORUFI02G39660.1"/>
    </source>
</evidence>
<feature type="domain" description="F-box" evidence="4">
    <location>
        <begin position="566"/>
        <end position="614"/>
    </location>
</feature>
<dbReference type="SUPFAM" id="SSF81383">
    <property type="entry name" value="F-box domain"/>
    <property type="match status" value="1"/>
</dbReference>
<dbReference type="InterPro" id="IPR001810">
    <property type="entry name" value="F-box_dom"/>
</dbReference>
<dbReference type="InterPro" id="IPR001611">
    <property type="entry name" value="Leu-rich_rpt"/>
</dbReference>
<keyword evidence="1" id="KW-0433">Leucine-rich repeat</keyword>
<keyword evidence="2" id="KW-0677">Repeat</keyword>
<reference evidence="5" key="2">
    <citation type="submission" date="2015-06" db="UniProtKB">
        <authorList>
            <consortium name="EnsemblPlants"/>
        </authorList>
    </citation>
    <scope>IDENTIFICATION</scope>
</reference>
<dbReference type="InterPro" id="IPR003591">
    <property type="entry name" value="Leu-rich_rpt_typical-subtyp"/>
</dbReference>
<dbReference type="Gramene" id="ORUFI02G39660.1">
    <property type="protein sequence ID" value="ORUFI02G39660.1"/>
    <property type="gene ID" value="ORUFI02G39660"/>
</dbReference>
<evidence type="ECO:0000256" key="2">
    <source>
        <dbReference type="ARBA" id="ARBA00022737"/>
    </source>
</evidence>
<dbReference type="Gene3D" id="3.80.10.10">
    <property type="entry name" value="Ribonuclease Inhibitor"/>
    <property type="match status" value="6"/>
</dbReference>
<dbReference type="SMART" id="SM00256">
    <property type="entry name" value="FBOX"/>
    <property type="match status" value="1"/>
</dbReference>
<accession>A0A0E0NN61</accession>
<dbReference type="Pfam" id="PF23622">
    <property type="entry name" value="LRR_At1g61320_AtMIF1"/>
    <property type="match status" value="1"/>
</dbReference>
<dbReference type="AlphaFoldDB" id="A0A0E0NN61"/>
<dbReference type="InterPro" id="IPR032675">
    <property type="entry name" value="LRR_dom_sf"/>
</dbReference>
<dbReference type="eggNOG" id="KOG0472">
    <property type="taxonomic scope" value="Eukaryota"/>
</dbReference>
<dbReference type="Pfam" id="PF00560">
    <property type="entry name" value="LRR_1"/>
    <property type="match status" value="2"/>
</dbReference>
<dbReference type="InterPro" id="IPR036047">
    <property type="entry name" value="F-box-like_dom_sf"/>
</dbReference>
<proteinExistence type="predicted"/>
<dbReference type="SMART" id="SM00364">
    <property type="entry name" value="LRR_BAC"/>
    <property type="match status" value="10"/>
</dbReference>